<proteinExistence type="predicted"/>
<comment type="caution">
    <text evidence="1">The sequence shown here is derived from an EMBL/GenBank/DDBJ whole genome shotgun (WGS) entry which is preliminary data.</text>
</comment>
<evidence type="ECO:0000313" key="1">
    <source>
        <dbReference type="EMBL" id="MXN19113.1"/>
    </source>
</evidence>
<dbReference type="NCBIfam" id="NF045672">
    <property type="entry name" value="MCP_gp7_epsi_15"/>
    <property type="match status" value="1"/>
</dbReference>
<reference evidence="1 2" key="1">
    <citation type="submission" date="2019-12" db="EMBL/GenBank/DDBJ databases">
        <authorList>
            <person name="Li M."/>
        </authorList>
    </citation>
    <scope>NUCLEOTIDE SEQUENCE [LARGE SCALE GENOMIC DNA]</scope>
    <source>
        <strain evidence="1 2">GBMRC 2024</strain>
    </source>
</reference>
<dbReference type="AlphaFoldDB" id="A0A6L7G8V1"/>
<dbReference type="InterPro" id="IPR048813">
    <property type="entry name" value="GP7-like"/>
</dbReference>
<evidence type="ECO:0008006" key="3">
    <source>
        <dbReference type="Google" id="ProtNLM"/>
    </source>
</evidence>
<sequence length="321" mass="35004">MVQTLIEYAKTFAEDDKRRAIIELFPEMLDFMSLLPFKPAPGGVYRYQEEAALPDNMGFRAINELPGEGHGLLNDRVEQVFPIAGNVDVDRALVRRHGSGRRTIDERMSIKKKAKVWADTFIDGDNQSSPREYTGLKARLAAVGGSVDGTNYRSRILANSEASGGGALSLAQLDRAIGLVNDPNALIMPKAIKDRFAAAQRDTNIGGYITLDKDEMGRPITRYGDLPIFTGYGISPFGEFIPFDEVAYGGGSAVTSSIYVVRFGEDGVCGLETAPMEVTDFGLLQDGVYMRVNIEHDCGICVEDPFSALRMSSVTNAAIVK</sequence>
<accession>A0A6L7G8V1</accession>
<dbReference type="EMBL" id="WUMU01000016">
    <property type="protein sequence ID" value="MXN19113.1"/>
    <property type="molecule type" value="Genomic_DNA"/>
</dbReference>
<organism evidence="1 2">
    <name type="scientific">Pseudooceanicola albus</name>
    <dbReference type="NCBI Taxonomy" id="2692189"/>
    <lineage>
        <taxon>Bacteria</taxon>
        <taxon>Pseudomonadati</taxon>
        <taxon>Pseudomonadota</taxon>
        <taxon>Alphaproteobacteria</taxon>
        <taxon>Rhodobacterales</taxon>
        <taxon>Paracoccaceae</taxon>
        <taxon>Pseudooceanicola</taxon>
    </lineage>
</organism>
<gene>
    <name evidence="1" type="ORF">GR170_14815</name>
</gene>
<evidence type="ECO:0000313" key="2">
    <source>
        <dbReference type="Proteomes" id="UP000477911"/>
    </source>
</evidence>
<keyword evidence="2" id="KW-1185">Reference proteome</keyword>
<name>A0A6L7G8V1_9RHOB</name>
<dbReference type="RefSeq" id="WP_160895230.1">
    <property type="nucleotide sequence ID" value="NZ_WUMU01000016.1"/>
</dbReference>
<protein>
    <recommendedName>
        <fullName evidence="3">Phage major capsid protein</fullName>
    </recommendedName>
</protein>
<dbReference type="Proteomes" id="UP000477911">
    <property type="component" value="Unassembled WGS sequence"/>
</dbReference>